<gene>
    <name evidence="1" type="ORF">MCOS_LOCUS3684</name>
</gene>
<evidence type="ECO:0008006" key="3">
    <source>
        <dbReference type="Google" id="ProtNLM"/>
    </source>
</evidence>
<reference evidence="1 2" key="1">
    <citation type="submission" date="2018-10" db="EMBL/GenBank/DDBJ databases">
        <authorList>
            <consortium name="Pathogen Informatics"/>
        </authorList>
    </citation>
    <scope>NUCLEOTIDE SEQUENCE [LARGE SCALE GENOMIC DNA]</scope>
</reference>
<dbReference type="OrthoDB" id="6264573at2759"/>
<name>A0A0R3U9T5_MESCO</name>
<accession>A0A0R3U9T5</accession>
<keyword evidence="2" id="KW-1185">Reference proteome</keyword>
<dbReference type="AlphaFoldDB" id="A0A0R3U9T5"/>
<evidence type="ECO:0000313" key="1">
    <source>
        <dbReference type="EMBL" id="VDD77681.1"/>
    </source>
</evidence>
<dbReference type="EMBL" id="UXSR01000927">
    <property type="protein sequence ID" value="VDD77681.1"/>
    <property type="molecule type" value="Genomic_DNA"/>
</dbReference>
<proteinExistence type="predicted"/>
<evidence type="ECO:0000313" key="2">
    <source>
        <dbReference type="Proteomes" id="UP000267029"/>
    </source>
</evidence>
<organism evidence="1 2">
    <name type="scientific">Mesocestoides corti</name>
    <name type="common">Flatworm</name>
    <dbReference type="NCBI Taxonomy" id="53468"/>
    <lineage>
        <taxon>Eukaryota</taxon>
        <taxon>Metazoa</taxon>
        <taxon>Spiralia</taxon>
        <taxon>Lophotrochozoa</taxon>
        <taxon>Platyhelminthes</taxon>
        <taxon>Cestoda</taxon>
        <taxon>Eucestoda</taxon>
        <taxon>Cyclophyllidea</taxon>
        <taxon>Mesocestoididae</taxon>
        <taxon>Mesocestoides</taxon>
    </lineage>
</organism>
<dbReference type="Proteomes" id="UP000267029">
    <property type="component" value="Unassembled WGS sequence"/>
</dbReference>
<protein>
    <recommendedName>
        <fullName evidence="3">BHLH domain-containing protein</fullName>
    </recommendedName>
</protein>
<sequence length="148" mass="16935">MRRVKKQEFERRRRQCISEKMTELNDLAMSLVGGDVVHKDKENMPPTTPIQPSTALPEKSVKVANVTSESGYHGSFASCLQQQSHNQPNFSADTDVTFTPIRRLLDGTHHHLSLSQFLNISETQDCPLDLSIPKRHDKGRHLWRPYET</sequence>